<sequence length="65" mass="7327">MVAVHYRDAETGEQLGRRFEEVPPRLGERVSLDGAGDCLILYYWELRPESCDVFARRIGSPGDTA</sequence>
<dbReference type="AlphaFoldDB" id="A0A4V2NWD0"/>
<evidence type="ECO:0000313" key="1">
    <source>
        <dbReference type="EMBL" id="TCJ16902.1"/>
    </source>
</evidence>
<name>A0A4V2NWD0_9ACTN</name>
<proteinExistence type="predicted"/>
<accession>A0A4V2NWD0</accession>
<dbReference type="OrthoDB" id="5244486at2"/>
<dbReference type="EMBL" id="SKBU01000015">
    <property type="protein sequence ID" value="TCJ16902.1"/>
    <property type="molecule type" value="Genomic_DNA"/>
</dbReference>
<keyword evidence="2" id="KW-1185">Reference proteome</keyword>
<dbReference type="RefSeq" id="WP_132691199.1">
    <property type="nucleotide sequence ID" value="NZ_SKBU01000015.1"/>
</dbReference>
<organism evidence="1 2">
    <name type="scientific">Rubrobacter taiwanensis</name>
    <dbReference type="NCBI Taxonomy" id="185139"/>
    <lineage>
        <taxon>Bacteria</taxon>
        <taxon>Bacillati</taxon>
        <taxon>Actinomycetota</taxon>
        <taxon>Rubrobacteria</taxon>
        <taxon>Rubrobacterales</taxon>
        <taxon>Rubrobacteraceae</taxon>
        <taxon>Rubrobacter</taxon>
    </lineage>
</organism>
<reference evidence="1 2" key="1">
    <citation type="submission" date="2019-03" db="EMBL/GenBank/DDBJ databases">
        <title>Whole genome sequence of a novel Rubrobacter taiwanensis strain, isolated from Yellowstone National Park.</title>
        <authorList>
            <person name="Freed S."/>
            <person name="Ramaley R.F."/>
            <person name="Kyndt J.A."/>
        </authorList>
    </citation>
    <scope>NUCLEOTIDE SEQUENCE [LARGE SCALE GENOMIC DNA]</scope>
    <source>
        <strain evidence="1 2">Yellowstone</strain>
    </source>
</reference>
<gene>
    <name evidence="1" type="ORF">E0L93_09360</name>
</gene>
<protein>
    <submittedName>
        <fullName evidence="1">Uncharacterized protein</fullName>
    </submittedName>
</protein>
<dbReference type="Proteomes" id="UP000295244">
    <property type="component" value="Unassembled WGS sequence"/>
</dbReference>
<comment type="caution">
    <text evidence="1">The sequence shown here is derived from an EMBL/GenBank/DDBJ whole genome shotgun (WGS) entry which is preliminary data.</text>
</comment>
<evidence type="ECO:0000313" key="2">
    <source>
        <dbReference type="Proteomes" id="UP000295244"/>
    </source>
</evidence>